<sequence>SGSNRVRLAPGPAGGPNRPLRNRGARQHPEPLPSYVARRFIALFARAGGAEPGQHGRAGRHYAARLDLQPSAAAAGWHAPERPADRPLRRVFAHRARRD</sequence>
<protein>
    <submittedName>
        <fullName evidence="2">Uncharacterized protein</fullName>
    </submittedName>
</protein>
<proteinExistence type="predicted"/>
<feature type="compositionally biased region" description="Basic and acidic residues" evidence="1">
    <location>
        <begin position="79"/>
        <end position="88"/>
    </location>
</feature>
<reference evidence="2" key="1">
    <citation type="journal article" date="2019" name="Sci. Rep.">
        <title>Draft genome of Tanacetum cinerariifolium, the natural source of mosquito coil.</title>
        <authorList>
            <person name="Yamashiro T."/>
            <person name="Shiraishi A."/>
            <person name="Satake H."/>
            <person name="Nakayama K."/>
        </authorList>
    </citation>
    <scope>NUCLEOTIDE SEQUENCE</scope>
</reference>
<evidence type="ECO:0000313" key="2">
    <source>
        <dbReference type="EMBL" id="GFD49581.1"/>
    </source>
</evidence>
<dbReference type="EMBL" id="BKCJ011743995">
    <property type="protein sequence ID" value="GFD49581.1"/>
    <property type="molecule type" value="Genomic_DNA"/>
</dbReference>
<name>A0A699WXJ9_TANCI</name>
<dbReference type="AlphaFoldDB" id="A0A699WXJ9"/>
<evidence type="ECO:0000256" key="1">
    <source>
        <dbReference type="SAM" id="MobiDB-lite"/>
    </source>
</evidence>
<gene>
    <name evidence="2" type="ORF">Tci_921550</name>
</gene>
<accession>A0A699WXJ9</accession>
<feature type="non-terminal residue" evidence="2">
    <location>
        <position position="1"/>
    </location>
</feature>
<feature type="region of interest" description="Disordered" evidence="1">
    <location>
        <begin position="1"/>
        <end position="31"/>
    </location>
</feature>
<feature type="compositionally biased region" description="Basic residues" evidence="1">
    <location>
        <begin position="89"/>
        <end position="99"/>
    </location>
</feature>
<comment type="caution">
    <text evidence="2">The sequence shown here is derived from an EMBL/GenBank/DDBJ whole genome shotgun (WGS) entry which is preliminary data.</text>
</comment>
<feature type="region of interest" description="Disordered" evidence="1">
    <location>
        <begin position="74"/>
        <end position="99"/>
    </location>
</feature>
<organism evidence="2">
    <name type="scientific">Tanacetum cinerariifolium</name>
    <name type="common">Dalmatian daisy</name>
    <name type="synonym">Chrysanthemum cinerariifolium</name>
    <dbReference type="NCBI Taxonomy" id="118510"/>
    <lineage>
        <taxon>Eukaryota</taxon>
        <taxon>Viridiplantae</taxon>
        <taxon>Streptophyta</taxon>
        <taxon>Embryophyta</taxon>
        <taxon>Tracheophyta</taxon>
        <taxon>Spermatophyta</taxon>
        <taxon>Magnoliopsida</taxon>
        <taxon>eudicotyledons</taxon>
        <taxon>Gunneridae</taxon>
        <taxon>Pentapetalae</taxon>
        <taxon>asterids</taxon>
        <taxon>campanulids</taxon>
        <taxon>Asterales</taxon>
        <taxon>Asteraceae</taxon>
        <taxon>Asteroideae</taxon>
        <taxon>Anthemideae</taxon>
        <taxon>Anthemidinae</taxon>
        <taxon>Tanacetum</taxon>
    </lineage>
</organism>